<evidence type="ECO:0000313" key="2">
    <source>
        <dbReference type="EMBL" id="CAB4609417.1"/>
    </source>
</evidence>
<protein>
    <submittedName>
        <fullName evidence="3">Unannotated protein</fullName>
    </submittedName>
</protein>
<evidence type="ECO:0000313" key="4">
    <source>
        <dbReference type="EMBL" id="CAB4808028.1"/>
    </source>
</evidence>
<accession>A0A6J6KMR7</accession>
<dbReference type="EMBL" id="CAEZUT010000037">
    <property type="protein sequence ID" value="CAB4609417.1"/>
    <property type="molecule type" value="Genomic_DNA"/>
</dbReference>
<dbReference type="EMBL" id="CAFAAW010000030">
    <property type="protein sequence ID" value="CAB4808028.1"/>
    <property type="molecule type" value="Genomic_DNA"/>
</dbReference>
<dbReference type="SUPFAM" id="SSF47789">
    <property type="entry name" value="C-terminal domain of RNA polymerase alpha subunit"/>
    <property type="match status" value="1"/>
</dbReference>
<dbReference type="Gene3D" id="1.10.150.20">
    <property type="entry name" value="5' to 3' exonuclease, C-terminal subdomain"/>
    <property type="match status" value="1"/>
</dbReference>
<organism evidence="3">
    <name type="scientific">freshwater metagenome</name>
    <dbReference type="NCBI Taxonomy" id="449393"/>
    <lineage>
        <taxon>unclassified sequences</taxon>
        <taxon>metagenomes</taxon>
        <taxon>ecological metagenomes</taxon>
    </lineage>
</organism>
<evidence type="ECO:0000313" key="1">
    <source>
        <dbReference type="EMBL" id="CAB4338873.1"/>
    </source>
</evidence>
<name>A0A6J6KMR7_9ZZZZ</name>
<dbReference type="EMBL" id="CAFBOH010000113">
    <property type="protein sequence ID" value="CAB4983083.1"/>
    <property type="molecule type" value="Genomic_DNA"/>
</dbReference>
<proteinExistence type="predicted"/>
<dbReference type="EMBL" id="CAEZWN010000019">
    <property type="protein sequence ID" value="CAB4651080.1"/>
    <property type="molecule type" value="Genomic_DNA"/>
</dbReference>
<dbReference type="EMBL" id="CAESAM010000040">
    <property type="protein sequence ID" value="CAB4338873.1"/>
    <property type="molecule type" value="Genomic_DNA"/>
</dbReference>
<sequence>MAKALKGKAAKKSNCAVTNGEVDLAKYEKLDVEWRQIGLAAPARRALVDAKLLKVSDLRKISADELENLHGMGKSAIARIKVIMNGKKIKFRP</sequence>
<gene>
    <name evidence="2" type="ORF">UFOPK1854_00483</name>
    <name evidence="3" type="ORF">UFOPK2252_00345</name>
    <name evidence="4" type="ORF">UFOPK3120_00398</name>
    <name evidence="5" type="ORF">UFOPK3935_00810</name>
    <name evidence="1" type="ORF">UFOPK4171_00585</name>
</gene>
<evidence type="ECO:0000313" key="5">
    <source>
        <dbReference type="EMBL" id="CAB4983083.1"/>
    </source>
</evidence>
<dbReference type="AlphaFoldDB" id="A0A6J6KMR7"/>
<reference evidence="3" key="1">
    <citation type="submission" date="2020-05" db="EMBL/GenBank/DDBJ databases">
        <authorList>
            <person name="Chiriac C."/>
            <person name="Salcher M."/>
            <person name="Ghai R."/>
            <person name="Kavagutti S V."/>
        </authorList>
    </citation>
    <scope>NUCLEOTIDE SEQUENCE</scope>
</reference>
<evidence type="ECO:0000313" key="3">
    <source>
        <dbReference type="EMBL" id="CAB4651080.1"/>
    </source>
</evidence>